<protein>
    <submittedName>
        <fullName evidence="1">Uncharacterized protein</fullName>
    </submittedName>
</protein>
<evidence type="ECO:0000313" key="2">
    <source>
        <dbReference type="Proteomes" id="UP000541444"/>
    </source>
</evidence>
<accession>A0A7J7MZL3</accession>
<organism evidence="1 2">
    <name type="scientific">Kingdonia uniflora</name>
    <dbReference type="NCBI Taxonomy" id="39325"/>
    <lineage>
        <taxon>Eukaryota</taxon>
        <taxon>Viridiplantae</taxon>
        <taxon>Streptophyta</taxon>
        <taxon>Embryophyta</taxon>
        <taxon>Tracheophyta</taxon>
        <taxon>Spermatophyta</taxon>
        <taxon>Magnoliopsida</taxon>
        <taxon>Ranunculales</taxon>
        <taxon>Circaeasteraceae</taxon>
        <taxon>Kingdonia</taxon>
    </lineage>
</organism>
<proteinExistence type="predicted"/>
<sequence length="106" mass="11212">MGDYNLVIFSQIIGSFVSDFVSQSDTRWKKPGNGNSMAKTSQASILSSNVLGHYHENQDNKLVNDGYCEFKLSAYNDISSISIVGVSGFSGGVGVGASFGCSSLNT</sequence>
<dbReference type="AlphaFoldDB" id="A0A7J7MZL3"/>
<reference evidence="1 2" key="1">
    <citation type="journal article" date="2020" name="IScience">
        <title>Genome Sequencing of the Endangered Kingdonia uniflora (Circaeasteraceae, Ranunculales) Reveals Potential Mechanisms of Evolutionary Specialization.</title>
        <authorList>
            <person name="Sun Y."/>
            <person name="Deng T."/>
            <person name="Zhang A."/>
            <person name="Moore M.J."/>
            <person name="Landis J.B."/>
            <person name="Lin N."/>
            <person name="Zhang H."/>
            <person name="Zhang X."/>
            <person name="Huang J."/>
            <person name="Zhang X."/>
            <person name="Sun H."/>
            <person name="Wang H."/>
        </authorList>
    </citation>
    <scope>NUCLEOTIDE SEQUENCE [LARGE SCALE GENOMIC DNA]</scope>
    <source>
        <strain evidence="1">TB1705</strain>
        <tissue evidence="1">Leaf</tissue>
    </source>
</reference>
<dbReference type="EMBL" id="JACGCM010001166">
    <property type="protein sequence ID" value="KAF6160210.1"/>
    <property type="molecule type" value="Genomic_DNA"/>
</dbReference>
<dbReference type="Proteomes" id="UP000541444">
    <property type="component" value="Unassembled WGS sequence"/>
</dbReference>
<comment type="caution">
    <text evidence="1">The sequence shown here is derived from an EMBL/GenBank/DDBJ whole genome shotgun (WGS) entry which is preliminary data.</text>
</comment>
<gene>
    <name evidence="1" type="ORF">GIB67_016646</name>
</gene>
<name>A0A7J7MZL3_9MAGN</name>
<evidence type="ECO:0000313" key="1">
    <source>
        <dbReference type="EMBL" id="KAF6160210.1"/>
    </source>
</evidence>
<keyword evidence="2" id="KW-1185">Reference proteome</keyword>